<organism evidence="2 3">
    <name type="scientific">Paragemmobacter kunshanensis</name>
    <dbReference type="NCBI Taxonomy" id="2583234"/>
    <lineage>
        <taxon>Bacteria</taxon>
        <taxon>Pseudomonadati</taxon>
        <taxon>Pseudomonadota</taxon>
        <taxon>Alphaproteobacteria</taxon>
        <taxon>Rhodobacterales</taxon>
        <taxon>Paracoccaceae</taxon>
        <taxon>Paragemmobacter</taxon>
    </lineage>
</organism>
<feature type="region of interest" description="Disordered" evidence="1">
    <location>
        <begin position="1"/>
        <end position="32"/>
    </location>
</feature>
<protein>
    <submittedName>
        <fullName evidence="2">Uncharacterized protein</fullName>
    </submittedName>
</protein>
<dbReference type="EMBL" id="JAALFE010000002">
    <property type="protein sequence ID" value="NGQ89864.1"/>
    <property type="molecule type" value="Genomic_DNA"/>
</dbReference>
<dbReference type="AlphaFoldDB" id="A0A6M1TXA4"/>
<evidence type="ECO:0000256" key="1">
    <source>
        <dbReference type="SAM" id="MobiDB-lite"/>
    </source>
</evidence>
<name>A0A6M1TXA4_9RHOB</name>
<reference evidence="2 3" key="1">
    <citation type="submission" date="2020-02" db="EMBL/GenBank/DDBJ databases">
        <title>Rhodobacter translucens sp. nov., a novel bacterium isolated from activated sludge.</title>
        <authorList>
            <person name="Liu J."/>
        </authorList>
    </citation>
    <scope>NUCLEOTIDE SEQUENCE [LARGE SCALE GENOMIC DNA]</scope>
    <source>
        <strain evidence="2 3">HX-7-19</strain>
    </source>
</reference>
<evidence type="ECO:0000313" key="2">
    <source>
        <dbReference type="EMBL" id="NGQ89864.1"/>
    </source>
</evidence>
<sequence length="67" mass="7915">MKRRRRGRRTRPETTVLRQQIKPKRSKSPPSGWKAVITTIKKFFAPNAEVKTKHEDRRAEATFLPDQ</sequence>
<dbReference type="Proteomes" id="UP000474758">
    <property type="component" value="Unassembled WGS sequence"/>
</dbReference>
<gene>
    <name evidence="2" type="ORF">G5V65_03065</name>
</gene>
<proteinExistence type="predicted"/>
<dbReference type="RefSeq" id="WP_165046974.1">
    <property type="nucleotide sequence ID" value="NZ_JAALFE010000002.1"/>
</dbReference>
<accession>A0A6M1TXA4</accession>
<evidence type="ECO:0000313" key="3">
    <source>
        <dbReference type="Proteomes" id="UP000474758"/>
    </source>
</evidence>
<comment type="caution">
    <text evidence="2">The sequence shown here is derived from an EMBL/GenBank/DDBJ whole genome shotgun (WGS) entry which is preliminary data.</text>
</comment>
<keyword evidence="3" id="KW-1185">Reference proteome</keyword>